<organism evidence="1 2">
    <name type="scientific">Pseudoalteromonas ruthenica</name>
    <dbReference type="NCBI Taxonomy" id="151081"/>
    <lineage>
        <taxon>Bacteria</taxon>
        <taxon>Pseudomonadati</taxon>
        <taxon>Pseudomonadota</taxon>
        <taxon>Gammaproteobacteria</taxon>
        <taxon>Alteromonadales</taxon>
        <taxon>Pseudoalteromonadaceae</taxon>
        <taxon>Pseudoalteromonas</taxon>
    </lineage>
</organism>
<accession>A0A5S3YN92</accession>
<feature type="non-terminal residue" evidence="1">
    <location>
        <position position="162"/>
    </location>
</feature>
<dbReference type="AlphaFoldDB" id="A0A5S3YN92"/>
<evidence type="ECO:0000313" key="2">
    <source>
        <dbReference type="Proteomes" id="UP000305874"/>
    </source>
</evidence>
<protein>
    <submittedName>
        <fullName evidence="1">Uncharacterized protein</fullName>
    </submittedName>
</protein>
<dbReference type="Proteomes" id="UP000305874">
    <property type="component" value="Unassembled WGS sequence"/>
</dbReference>
<proteinExistence type="predicted"/>
<reference evidence="1 2" key="1">
    <citation type="submission" date="2017-12" db="EMBL/GenBank/DDBJ databases">
        <authorList>
            <person name="Paulsen S."/>
            <person name="Gram L.K."/>
        </authorList>
    </citation>
    <scope>NUCLEOTIDE SEQUENCE [LARGE SCALE GENOMIC DNA]</scope>
    <source>
        <strain evidence="1 2">S2897</strain>
    </source>
</reference>
<reference evidence="2" key="2">
    <citation type="submission" date="2019-06" db="EMBL/GenBank/DDBJ databases">
        <title>Co-occurence of chitin degradation, pigmentation and bioactivity in marine Pseudoalteromonas.</title>
        <authorList>
            <person name="Sonnenschein E.C."/>
            <person name="Bech P.K."/>
        </authorList>
    </citation>
    <scope>NUCLEOTIDE SEQUENCE [LARGE SCALE GENOMIC DNA]</scope>
    <source>
        <strain evidence="2">S2897</strain>
    </source>
</reference>
<evidence type="ECO:0000313" key="1">
    <source>
        <dbReference type="EMBL" id="TMP76974.1"/>
    </source>
</evidence>
<feature type="non-terminal residue" evidence="1">
    <location>
        <position position="1"/>
    </location>
</feature>
<comment type="caution">
    <text evidence="1">The sequence shown here is derived from an EMBL/GenBank/DDBJ whole genome shotgun (WGS) entry which is preliminary data.</text>
</comment>
<dbReference type="RefSeq" id="WP_171041935.1">
    <property type="nucleotide sequence ID" value="NZ_PNCG01000466.1"/>
</dbReference>
<name>A0A5S3YN92_9GAMM</name>
<dbReference type="EMBL" id="PNCG01000466">
    <property type="protein sequence ID" value="TMP76974.1"/>
    <property type="molecule type" value="Genomic_DNA"/>
</dbReference>
<sequence length="162" mass="19136">KNIELFLITDMKSHRALPVSTFGLCETYQNEEIWQEVKANIIKPFIAGKDVVVGQFSICEKDDNLMKIMFGLILDRAQQKGYERLFFILKKNDKFYRKLFNAVTIKGNCNFDIGSKEKITALVVDLNQIHNKGFEFLNRRQFLRYSNSEKIKYKDIIMRSHW</sequence>
<gene>
    <name evidence="1" type="ORF">CWC05_21025</name>
</gene>